<dbReference type="CDD" id="cd00555">
    <property type="entry name" value="Maf"/>
    <property type="match status" value="1"/>
</dbReference>
<dbReference type="InterPro" id="IPR003697">
    <property type="entry name" value="Maf-like"/>
</dbReference>
<dbReference type="Pfam" id="PF02545">
    <property type="entry name" value="Maf"/>
    <property type="match status" value="1"/>
</dbReference>
<dbReference type="OrthoDB" id="9807767at2"/>
<comment type="catalytic activity">
    <reaction evidence="3">
        <text>dTTP + H2O = dTMP + diphosphate + H(+)</text>
        <dbReference type="Rhea" id="RHEA:28534"/>
        <dbReference type="ChEBI" id="CHEBI:15377"/>
        <dbReference type="ChEBI" id="CHEBI:15378"/>
        <dbReference type="ChEBI" id="CHEBI:33019"/>
        <dbReference type="ChEBI" id="CHEBI:37568"/>
        <dbReference type="ChEBI" id="CHEBI:63528"/>
        <dbReference type="EC" id="3.6.1.9"/>
    </reaction>
</comment>
<accession>A0A1G8GPX2</accession>
<evidence type="ECO:0000313" key="5">
    <source>
        <dbReference type="Proteomes" id="UP000199163"/>
    </source>
</evidence>
<keyword evidence="3" id="KW-0546">Nucleotide metabolism</keyword>
<dbReference type="GO" id="GO:0005737">
    <property type="term" value="C:cytoplasm"/>
    <property type="evidence" value="ECO:0007669"/>
    <property type="project" value="UniProtKB-SubCell"/>
</dbReference>
<dbReference type="GO" id="GO:0036221">
    <property type="term" value="F:UTP diphosphatase activity"/>
    <property type="evidence" value="ECO:0007669"/>
    <property type="project" value="RHEA"/>
</dbReference>
<comment type="function">
    <text evidence="3">Nucleoside triphosphate pyrophosphatase that hydrolyzes dTTP and UTP. May have a dual role in cell division arrest and in preventing the incorporation of modified nucleotides into cellular nucleic acids.</text>
</comment>
<name>A0A1G8GPX2_9BACI</name>
<dbReference type="GO" id="GO:0036218">
    <property type="term" value="F:dTTP diphosphatase activity"/>
    <property type="evidence" value="ECO:0007669"/>
    <property type="project" value="RHEA"/>
</dbReference>
<keyword evidence="3" id="KW-0963">Cytoplasm</keyword>
<dbReference type="Proteomes" id="UP000199163">
    <property type="component" value="Unassembled WGS sequence"/>
</dbReference>
<evidence type="ECO:0000256" key="3">
    <source>
        <dbReference type="HAMAP-Rule" id="MF_00528"/>
    </source>
</evidence>
<dbReference type="PANTHER" id="PTHR43213:SF5">
    <property type="entry name" value="BIFUNCTIONAL DTTP_UTP PYROPHOSPHATASE_METHYLTRANSFERASE PROTEIN-RELATED"/>
    <property type="match status" value="1"/>
</dbReference>
<dbReference type="EMBL" id="FNDK01000016">
    <property type="protein sequence ID" value="SDH96311.1"/>
    <property type="molecule type" value="Genomic_DNA"/>
</dbReference>
<comment type="catalytic activity">
    <reaction evidence="3">
        <text>UTP + H2O = UMP + diphosphate + H(+)</text>
        <dbReference type="Rhea" id="RHEA:29395"/>
        <dbReference type="ChEBI" id="CHEBI:15377"/>
        <dbReference type="ChEBI" id="CHEBI:15378"/>
        <dbReference type="ChEBI" id="CHEBI:33019"/>
        <dbReference type="ChEBI" id="CHEBI:46398"/>
        <dbReference type="ChEBI" id="CHEBI:57865"/>
        <dbReference type="EC" id="3.6.1.9"/>
    </reaction>
</comment>
<dbReference type="HAMAP" id="MF_00528">
    <property type="entry name" value="Maf"/>
    <property type="match status" value="1"/>
</dbReference>
<gene>
    <name evidence="4" type="ORF">SAMN05192534_11669</name>
</gene>
<comment type="caution">
    <text evidence="3">Lacks conserved residue(s) required for the propagation of feature annotation.</text>
</comment>
<dbReference type="NCBIfam" id="TIGR00172">
    <property type="entry name" value="maf"/>
    <property type="match status" value="1"/>
</dbReference>
<evidence type="ECO:0000256" key="1">
    <source>
        <dbReference type="ARBA" id="ARBA00001968"/>
    </source>
</evidence>
<proteinExistence type="inferred from homology"/>
<evidence type="ECO:0000313" key="4">
    <source>
        <dbReference type="EMBL" id="SDH96311.1"/>
    </source>
</evidence>
<feature type="site" description="Important for substrate specificity" evidence="3">
    <location>
        <position position="70"/>
    </location>
</feature>
<dbReference type="InterPro" id="IPR029001">
    <property type="entry name" value="ITPase-like_fam"/>
</dbReference>
<evidence type="ECO:0000256" key="2">
    <source>
        <dbReference type="ARBA" id="ARBA00022801"/>
    </source>
</evidence>
<dbReference type="PANTHER" id="PTHR43213">
    <property type="entry name" value="BIFUNCTIONAL DTTP/UTP PYROPHOSPHATASE/METHYLTRANSFERASE PROTEIN-RELATED"/>
    <property type="match status" value="1"/>
</dbReference>
<protein>
    <recommendedName>
        <fullName evidence="3">dTTP/UTP pyrophosphatase</fullName>
        <shortName evidence="3">dTTPase/UTPase</shortName>
        <ecNumber evidence="3">3.6.1.9</ecNumber>
    </recommendedName>
    <alternativeName>
        <fullName evidence="3">Nucleoside triphosphate pyrophosphatase</fullName>
    </alternativeName>
    <alternativeName>
        <fullName evidence="3">Nucleotide pyrophosphatase</fullName>
        <shortName evidence="3">Nucleotide PPase</shortName>
    </alternativeName>
</protein>
<dbReference type="STRING" id="568899.SAMN05192534_11669"/>
<reference evidence="5" key="1">
    <citation type="submission" date="2016-10" db="EMBL/GenBank/DDBJ databases">
        <authorList>
            <person name="Varghese N."/>
            <person name="Submissions S."/>
        </authorList>
    </citation>
    <scope>NUCLEOTIDE SEQUENCE [LARGE SCALE GENOMIC DNA]</scope>
    <source>
        <strain evidence="5">DSM 21632</strain>
    </source>
</reference>
<dbReference type="Gene3D" id="3.90.950.10">
    <property type="match status" value="1"/>
</dbReference>
<dbReference type="RefSeq" id="WP_091274561.1">
    <property type="nucleotide sequence ID" value="NZ_FNDK01000016.1"/>
</dbReference>
<comment type="similarity">
    <text evidence="3">Belongs to the Maf family. YhdE subfamily.</text>
</comment>
<dbReference type="SUPFAM" id="SSF52972">
    <property type="entry name" value="ITPase-like"/>
    <property type="match status" value="1"/>
</dbReference>
<keyword evidence="5" id="KW-1185">Reference proteome</keyword>
<dbReference type="EC" id="3.6.1.9" evidence="3"/>
<comment type="subcellular location">
    <subcellularLocation>
        <location evidence="3">Cytoplasm</location>
    </subcellularLocation>
</comment>
<dbReference type="GO" id="GO:0009117">
    <property type="term" value="P:nucleotide metabolic process"/>
    <property type="evidence" value="ECO:0007669"/>
    <property type="project" value="UniProtKB-KW"/>
</dbReference>
<feature type="site" description="Important for substrate specificity" evidence="3">
    <location>
        <position position="152"/>
    </location>
</feature>
<organism evidence="4 5">
    <name type="scientific">Alteribacillus persepolensis</name>
    <dbReference type="NCBI Taxonomy" id="568899"/>
    <lineage>
        <taxon>Bacteria</taxon>
        <taxon>Bacillati</taxon>
        <taxon>Bacillota</taxon>
        <taxon>Bacilli</taxon>
        <taxon>Bacillales</taxon>
        <taxon>Bacillaceae</taxon>
        <taxon>Alteribacillus</taxon>
    </lineage>
</organism>
<feature type="site" description="Important for substrate specificity" evidence="3">
    <location>
        <position position="12"/>
    </location>
</feature>
<dbReference type="AlphaFoldDB" id="A0A1G8GPX2"/>
<keyword evidence="2 3" id="KW-0378">Hydrolase</keyword>
<feature type="active site" description="Proton acceptor" evidence="3">
    <location>
        <position position="69"/>
    </location>
</feature>
<comment type="cofactor">
    <cofactor evidence="1 3">
        <name>a divalent metal cation</name>
        <dbReference type="ChEBI" id="CHEBI:60240"/>
    </cofactor>
</comment>
<sequence>MPSLLLASQSPRRKQLLKESGFSFVTQASYVSEEVPSGFSPVQTVEELARRKAESVFCNHPDKLVIGADTVVACGSDILGKPKTKEEARQMLCQLSAASHEVYSGTALISKHVKKVFHVKTEVVFYPLDEALVEAYIATEEPFDKAGAYGIQGRGRLFVKKLNGDYFNVVGLPIARVARELEQCGIYPAF</sequence>
<dbReference type="PIRSF" id="PIRSF006305">
    <property type="entry name" value="Maf"/>
    <property type="match status" value="1"/>
</dbReference>